<dbReference type="SUPFAM" id="SSF47413">
    <property type="entry name" value="lambda repressor-like DNA-binding domains"/>
    <property type="match status" value="1"/>
</dbReference>
<dbReference type="RefSeq" id="WP_196273126.1">
    <property type="nucleotide sequence ID" value="NZ_JADQDO010000010.1"/>
</dbReference>
<keyword evidence="3" id="KW-0804">Transcription</keyword>
<evidence type="ECO:0000313" key="5">
    <source>
        <dbReference type="EMBL" id="MBF9235132.1"/>
    </source>
</evidence>
<dbReference type="InterPro" id="IPR050807">
    <property type="entry name" value="TransReg_Diox_bact_type"/>
</dbReference>
<keyword evidence="6" id="KW-1185">Reference proteome</keyword>
<comment type="caution">
    <text evidence="5">The sequence shown here is derived from an EMBL/GenBank/DDBJ whole genome shotgun (WGS) entry which is preliminary data.</text>
</comment>
<dbReference type="InterPro" id="IPR001387">
    <property type="entry name" value="Cro/C1-type_HTH"/>
</dbReference>
<evidence type="ECO:0000256" key="1">
    <source>
        <dbReference type="ARBA" id="ARBA00023015"/>
    </source>
</evidence>
<gene>
    <name evidence="5" type="ORF">I2H38_17300</name>
</gene>
<proteinExistence type="predicted"/>
<dbReference type="EMBL" id="JADQDO010000010">
    <property type="protein sequence ID" value="MBF9235132.1"/>
    <property type="molecule type" value="Genomic_DNA"/>
</dbReference>
<dbReference type="PANTHER" id="PTHR46797:SF23">
    <property type="entry name" value="HTH-TYPE TRANSCRIPTIONAL REGULATOR SUTR"/>
    <property type="match status" value="1"/>
</dbReference>
<dbReference type="CDD" id="cd00093">
    <property type="entry name" value="HTH_XRE"/>
    <property type="match status" value="1"/>
</dbReference>
<feature type="domain" description="HTH cro/C1-type" evidence="4">
    <location>
        <begin position="11"/>
        <end position="72"/>
    </location>
</feature>
<dbReference type="GO" id="GO:0003700">
    <property type="term" value="F:DNA-binding transcription factor activity"/>
    <property type="evidence" value="ECO:0007669"/>
    <property type="project" value="TreeGrafter"/>
</dbReference>
<dbReference type="Pfam" id="PF01381">
    <property type="entry name" value="HTH_3"/>
    <property type="match status" value="1"/>
</dbReference>
<dbReference type="InterPro" id="IPR010982">
    <property type="entry name" value="Lambda_DNA-bd_dom_sf"/>
</dbReference>
<dbReference type="Gene3D" id="1.10.260.40">
    <property type="entry name" value="lambda repressor-like DNA-binding domains"/>
    <property type="match status" value="1"/>
</dbReference>
<evidence type="ECO:0000259" key="4">
    <source>
        <dbReference type="PROSITE" id="PS50943"/>
    </source>
</evidence>
<reference evidence="5" key="1">
    <citation type="submission" date="2020-11" db="EMBL/GenBank/DDBJ databases">
        <authorList>
            <person name="Kim M.K."/>
        </authorList>
    </citation>
    <scope>NUCLEOTIDE SEQUENCE</scope>
    <source>
        <strain evidence="5">BT350</strain>
    </source>
</reference>
<keyword evidence="2" id="KW-0238">DNA-binding</keyword>
<evidence type="ECO:0000256" key="3">
    <source>
        <dbReference type="ARBA" id="ARBA00023163"/>
    </source>
</evidence>
<name>A0A931FQX5_9HYPH</name>
<dbReference type="AlphaFoldDB" id="A0A931FQX5"/>
<dbReference type="SMART" id="SM00530">
    <property type="entry name" value="HTH_XRE"/>
    <property type="match status" value="1"/>
</dbReference>
<evidence type="ECO:0000256" key="2">
    <source>
        <dbReference type="ARBA" id="ARBA00023125"/>
    </source>
</evidence>
<accession>A0A931FQX5</accession>
<dbReference type="PANTHER" id="PTHR46797">
    <property type="entry name" value="HTH-TYPE TRANSCRIPTIONAL REGULATOR"/>
    <property type="match status" value="1"/>
</dbReference>
<protein>
    <submittedName>
        <fullName evidence="5">Helix-turn-helix transcriptional regulator</fullName>
    </submittedName>
</protein>
<dbReference type="PROSITE" id="PS50943">
    <property type="entry name" value="HTH_CROC1"/>
    <property type="match status" value="1"/>
</dbReference>
<dbReference type="Proteomes" id="UP000599312">
    <property type="component" value="Unassembled WGS sequence"/>
</dbReference>
<keyword evidence="1" id="KW-0805">Transcription regulation</keyword>
<dbReference type="GO" id="GO:0003677">
    <property type="term" value="F:DNA binding"/>
    <property type="evidence" value="ECO:0007669"/>
    <property type="project" value="UniProtKB-KW"/>
</dbReference>
<evidence type="ECO:0000313" key="6">
    <source>
        <dbReference type="Proteomes" id="UP000599312"/>
    </source>
</evidence>
<organism evidence="5 6">
    <name type="scientific">Microvirga alba</name>
    <dbReference type="NCBI Taxonomy" id="2791025"/>
    <lineage>
        <taxon>Bacteria</taxon>
        <taxon>Pseudomonadati</taxon>
        <taxon>Pseudomonadota</taxon>
        <taxon>Alphaproteobacteria</taxon>
        <taxon>Hyphomicrobiales</taxon>
        <taxon>Methylobacteriaceae</taxon>
        <taxon>Microvirga</taxon>
    </lineage>
</organism>
<dbReference type="GO" id="GO:0005829">
    <property type="term" value="C:cytosol"/>
    <property type="evidence" value="ECO:0007669"/>
    <property type="project" value="TreeGrafter"/>
</dbReference>
<sequence>MEIQQIVGANVRKYRQAAKLSQWDLVARLEAMTDDLGVDQAYISHLENGRKNPTLNVLWHIAQALGVSLAQLVEE</sequence>